<feature type="region of interest" description="Disordered" evidence="12">
    <location>
        <begin position="245"/>
        <end position="264"/>
    </location>
</feature>
<feature type="region of interest" description="Disordered" evidence="12">
    <location>
        <begin position="1512"/>
        <end position="1544"/>
    </location>
</feature>
<dbReference type="CDD" id="cd06432">
    <property type="entry name" value="GT8_HUGT1_C_like"/>
    <property type="match status" value="1"/>
</dbReference>
<keyword evidence="19" id="KW-1185">Reference proteome</keyword>
<feature type="domain" description="UDP-glucose:glycoprotein glucosyltransferase thioredoxin-like" evidence="17">
    <location>
        <begin position="718"/>
        <end position="930"/>
    </location>
</feature>
<name>A0A6J2TA27_DROLE</name>
<dbReference type="GeneID" id="115622098"/>
<comment type="pathway">
    <text evidence="3">Protein modification; protein glycosylation.</text>
</comment>
<keyword evidence="5" id="KW-0328">Glycosyltransferase</keyword>
<dbReference type="GO" id="GO:0036503">
    <property type="term" value="P:ERAD pathway"/>
    <property type="evidence" value="ECO:0007669"/>
    <property type="project" value="TreeGrafter"/>
</dbReference>
<dbReference type="SUPFAM" id="SSF53448">
    <property type="entry name" value="Nucleotide-diphospho-sugar transferases"/>
    <property type="match status" value="1"/>
</dbReference>
<evidence type="ECO:0000256" key="7">
    <source>
        <dbReference type="ARBA" id="ARBA00022729"/>
    </source>
</evidence>
<proteinExistence type="inferred from homology"/>
<evidence type="ECO:0000256" key="4">
    <source>
        <dbReference type="ARBA" id="ARBA00006351"/>
    </source>
</evidence>
<accession>A0A6J2TA27</accession>
<sequence>MQQHFLCLCALLALTSHCLGTESSQSYPITTLINAKWTQTPLYLEIAEYLADEQAGLFWDYVEGAVTVDSALNSYDTESQQYNAALQLVRAHLSAPQLPLLKLVVAMHSLTPRIQTHFQLADELRASGACQAAIYAQVGTELACSLSELQQKLQLPAATSLDATVETYSFDHIYPGSENNTRTVVLYSDLGSAAFRPFHKLLEREANAGKVRYILRHQLGERSTKAVRLSGYGVELHLKSTEYKSQDDALKPEAGADGAGVGDDAGNDSDVQGFDFKVLKSRHPTLKRALDQLRQRLLQGNDEIAQLKAWEFQDLGLQAAAAIAEIQSDEALQILQYTAHNFPMLARTLLAHKVTEALRSEVKHNTESFGRTLNVAPPDGALFINGLFFDADTMDLYSLVETLRAEVRVLESLHSNNVRGTLAASLLALDLAGSNKREFAIDIRDTAVQWVNDIETDAQYRRWPASVMDLLRPTFPGMLRNIRKNVFNLVLVVDALQPVARSVIKLAESFILHQAPVRLGIVFDARAANEQTSADYVAIACAFNYVSQKKDARAALSFLTDIYAAVGETAAVTLQHITLQLTKEFTTLSSSKASEFLEEDSDYDYGRQLAAEFIERLGFGEVGQPQALLNGVPMSSNIITADSDFEEAIFSEIISQTTALQKAVYRGDLTDNEVAIDYLMNQPHVMPRLNQRILSNDDVKYLDISGVPSKQLSNAAALNRLSNRDMTATLMQNLKYFGGKRSTEHIGHASIHFLTLWVFADLETVEGRALLTHALEYVQSGQSVRLAFIPNTEGIAAGNKQSLNQLAWAAMQTLKPSEATDTVLKWLRKPKEKPVLPKQLEEVLGSTDLHLKMLRVYAQRVLGLGKSQRLVIGNGRLYGPLNAGESFDSADFALLSRYSSLQYGDKVRDVLKASAMDVGKDFNSDTLLKLYASLLPRQTKTRFKLPSDLKTAHSVVQLPPKQTLLPHFDIVAVLDPASRAAQKLTPILILLRQTLNCQLHIYLTPVPQHSDMPVKNFYRYVVEPEVQFEASGARADGPLAKFSGLPANPLLTQQLQVPENWLVEAVRAVYDLDNIKLRDIGGPVHSEFDLEYLLLEGHCFDAATGAPPRGLQLVLGTKAQPTLVDTIVMANLGYFQLKANPGAWTLRLRDGKSADIYDITHAEGPNTLHQAGATQVLISSLRSHVIKLRVSKRPGMQQAELLSDDNDNAQTGIWNSIASSFGGGSSGTGATDEDSETINIFSVASGHLYERLLRIMMVSLLKHTKSPVKFWFLKNYLSPQFTDFLPHMAREYNFRYELVQYKWPRWLHQQTEKQRTIWGYKILFLDVLFPLNVRKIIFVDADAIVRTDIKELYDLDLGGAPYAYTPFCDSRKEMEGFRFWKQGYWRSHLMGRRYHISALYVVDLKRFRKIAAGDRLRGQYQALSQDPNSLANLDQDLPNNMIHQVAIKSLPDEWLWCQTWCSDSSFKRAKVIDLCNNPQTKEAKLTAAQRIVPEWKDYDAELKALLARIEDHENSHGSGTSGSREDNAFPVTDPPMPEPKHGEL</sequence>
<dbReference type="Pfam" id="PF18401">
    <property type="entry name" value="Thioredoxin_13"/>
    <property type="match status" value="1"/>
</dbReference>
<dbReference type="Pfam" id="PF06427">
    <property type="entry name" value="UDP-g_GGTase"/>
    <property type="match status" value="1"/>
</dbReference>
<dbReference type="GO" id="GO:0005788">
    <property type="term" value="C:endoplasmic reticulum lumen"/>
    <property type="evidence" value="ECO:0007669"/>
    <property type="project" value="UniProtKB-SubCell"/>
</dbReference>
<dbReference type="GO" id="GO:0018279">
    <property type="term" value="P:protein N-linked glycosylation via asparagine"/>
    <property type="evidence" value="ECO:0007669"/>
    <property type="project" value="TreeGrafter"/>
</dbReference>
<dbReference type="FunFam" id="3.90.550.10:FF:000004">
    <property type="entry name" value="UDP-glucose glycoprotein glucosyltransferase 1"/>
    <property type="match status" value="1"/>
</dbReference>
<dbReference type="InterPro" id="IPR040525">
    <property type="entry name" value="UGGT_TRXL_4"/>
</dbReference>
<comment type="cofactor">
    <cofactor evidence="1">
        <name>Ca(2+)</name>
        <dbReference type="ChEBI" id="CHEBI:29108"/>
    </cofactor>
</comment>
<evidence type="ECO:0000256" key="11">
    <source>
        <dbReference type="ARBA" id="ARBA00048456"/>
    </source>
</evidence>
<evidence type="ECO:0000259" key="16">
    <source>
        <dbReference type="Pfam" id="PF18402"/>
    </source>
</evidence>
<keyword evidence="8" id="KW-0256">Endoplasmic reticulum</keyword>
<dbReference type="CTD" id="40055"/>
<dbReference type="OrthoDB" id="27683at2759"/>
<dbReference type="Gene3D" id="3.90.550.10">
    <property type="entry name" value="Spore Coat Polysaccharide Biosynthesis Protein SpsA, Chain A"/>
    <property type="match status" value="1"/>
</dbReference>
<dbReference type="InterPro" id="IPR040692">
    <property type="entry name" value="UGGT_TRXL_3"/>
</dbReference>
<organism evidence="19 20">
    <name type="scientific">Drosophila lebanonensis</name>
    <name type="common">Fruit fly</name>
    <name type="synonym">Scaptodrosophila lebanonensis</name>
    <dbReference type="NCBI Taxonomy" id="7225"/>
    <lineage>
        <taxon>Eukaryota</taxon>
        <taxon>Metazoa</taxon>
        <taxon>Ecdysozoa</taxon>
        <taxon>Arthropoda</taxon>
        <taxon>Hexapoda</taxon>
        <taxon>Insecta</taxon>
        <taxon>Pterygota</taxon>
        <taxon>Neoptera</taxon>
        <taxon>Endopterygota</taxon>
        <taxon>Diptera</taxon>
        <taxon>Brachycera</taxon>
        <taxon>Muscomorpha</taxon>
        <taxon>Ephydroidea</taxon>
        <taxon>Drosophilidae</taxon>
        <taxon>Scaptodrosophila</taxon>
    </lineage>
</organism>
<gene>
    <name evidence="20" type="primary">LOC115622098</name>
</gene>
<evidence type="ECO:0000313" key="20">
    <source>
        <dbReference type="RefSeq" id="XP_030371802.1"/>
    </source>
</evidence>
<evidence type="ECO:0000256" key="6">
    <source>
        <dbReference type="ARBA" id="ARBA00022679"/>
    </source>
</evidence>
<dbReference type="InterPro" id="IPR040497">
    <property type="entry name" value="Glyco_transf_24"/>
</dbReference>
<keyword evidence="6" id="KW-0808">Transferase</keyword>
<dbReference type="GO" id="GO:0051082">
    <property type="term" value="F:unfolded protein binding"/>
    <property type="evidence" value="ECO:0007669"/>
    <property type="project" value="TreeGrafter"/>
</dbReference>
<comment type="catalytic activity">
    <reaction evidence="11">
        <text>N(4)-(alpha-D-Man-(1-&gt;2)-alpha-D-Man-(1-&gt;2)-alpha-D-Man-(1-&gt;3)-[alpha-D-Man-(1-&gt;2)-alpha-D-Man-(1-&gt;3)-[alpha-D-Man-(1-&gt;2)-alpha-D-Man-(1-&gt;6)]-alpha-D-Man-(1-&gt;6)]-beta-D-Man-(1-&gt;4)-beta-D-GlcNAc-(1-&gt;4)-beta-D-GlcNAc)-L-asparaginyl-[protein] (N-glucan mannose isomer 9A1,2,3B1,2,3) + UDP-alpha-D-glucose = N(4)-(alpha-D-Glc-(1-&gt;3)-alpha-D-Man-(1-&gt;2)-alpha-D-Man-(1-&gt;2)-alpha-D-Man-(1-&gt;3)-[alpha-D-Man-(1-&gt;2)-alpha-D-Man-(1-&gt;3)-[alpha-D-Man-(1-&gt;2)-alpha-D-Man-(1-&gt;6)]-alpha-D-Man-(1-&gt;6)]-beta-D-Man-(1-&gt;4)-beta-D-GlcNAc-(1-&gt;4)-beta-D-GlcNAc)-L-asparaginyl-[protein] + UDP + H(+)</text>
        <dbReference type="Rhea" id="RHEA:61304"/>
        <dbReference type="Rhea" id="RHEA-COMP:14356"/>
        <dbReference type="Rhea" id="RHEA-COMP:14357"/>
        <dbReference type="ChEBI" id="CHEBI:15378"/>
        <dbReference type="ChEBI" id="CHEBI:58223"/>
        <dbReference type="ChEBI" id="CHEBI:58885"/>
        <dbReference type="ChEBI" id="CHEBI:59080"/>
        <dbReference type="ChEBI" id="CHEBI:139493"/>
    </reaction>
</comment>
<dbReference type="InterPro" id="IPR029044">
    <property type="entry name" value="Nucleotide-diphossugar_trans"/>
</dbReference>
<feature type="domain" description="UGGT thioredoxin-like" evidence="16">
    <location>
        <begin position="441"/>
        <end position="693"/>
    </location>
</feature>
<feature type="domain" description="Glucosyltransferase 24 catalytic" evidence="18">
    <location>
        <begin position="1238"/>
        <end position="1504"/>
    </location>
</feature>
<comment type="function">
    <text evidence="10">Recognizes glycoproteins with minor folding defects. Reglucosylates single N-glycans near the misfolded part of the protein, thus providing quality control for protein folding in the endoplasmic reticulum. Reglucosylated proteins are recognized by calreticulin for recycling to the endoplasmic reticulum and refolding or degradation.</text>
</comment>
<dbReference type="Pfam" id="PF18403">
    <property type="entry name" value="Thioredoxin_15"/>
    <property type="match status" value="1"/>
</dbReference>
<dbReference type="RefSeq" id="XP_030371802.1">
    <property type="nucleotide sequence ID" value="XM_030515942.1"/>
</dbReference>
<keyword evidence="9" id="KW-0325">Glycoprotein</keyword>
<protein>
    <submittedName>
        <fullName evidence="20">UDP-glucose:glycoprotein glucosyltransferase</fullName>
    </submittedName>
</protein>
<feature type="chain" id="PRO_5027059318" evidence="13">
    <location>
        <begin position="21"/>
        <end position="1544"/>
    </location>
</feature>
<reference evidence="20" key="1">
    <citation type="submission" date="2025-08" db="UniProtKB">
        <authorList>
            <consortium name="RefSeq"/>
        </authorList>
    </citation>
    <scope>IDENTIFICATION</scope>
    <source>
        <strain evidence="20">11010-0011.00</strain>
        <tissue evidence="20">Whole body</tissue>
    </source>
</reference>
<evidence type="ECO:0000256" key="10">
    <source>
        <dbReference type="ARBA" id="ARBA00045874"/>
    </source>
</evidence>
<comment type="similarity">
    <text evidence="4">Belongs to the glycosyltransferase 8 family.</text>
</comment>
<comment type="subcellular location">
    <subcellularLocation>
        <location evidence="2">Endoplasmic reticulum lumen</location>
    </subcellularLocation>
</comment>
<feature type="domain" description="UGGT thioredoxin-like" evidence="15">
    <location>
        <begin position="301"/>
        <end position="430"/>
    </location>
</feature>
<dbReference type="Proteomes" id="UP000504634">
    <property type="component" value="Unplaced"/>
</dbReference>
<evidence type="ECO:0000256" key="13">
    <source>
        <dbReference type="SAM" id="SignalP"/>
    </source>
</evidence>
<evidence type="ECO:0000256" key="12">
    <source>
        <dbReference type="SAM" id="MobiDB-lite"/>
    </source>
</evidence>
<evidence type="ECO:0000256" key="8">
    <source>
        <dbReference type="ARBA" id="ARBA00022824"/>
    </source>
</evidence>
<dbReference type="UniPathway" id="UPA00378"/>
<evidence type="ECO:0000256" key="9">
    <source>
        <dbReference type="ARBA" id="ARBA00023180"/>
    </source>
</evidence>
<keyword evidence="7 13" id="KW-0732">Signal</keyword>
<feature type="domain" description="UGGT thioredoxin-like" evidence="14">
    <location>
        <begin position="39"/>
        <end position="224"/>
    </location>
</feature>
<evidence type="ECO:0000256" key="2">
    <source>
        <dbReference type="ARBA" id="ARBA00004319"/>
    </source>
</evidence>
<dbReference type="Pfam" id="PF18400">
    <property type="entry name" value="Thioredoxin_12"/>
    <property type="match status" value="1"/>
</dbReference>
<evidence type="ECO:0000256" key="1">
    <source>
        <dbReference type="ARBA" id="ARBA00001913"/>
    </source>
</evidence>
<dbReference type="InterPro" id="IPR040694">
    <property type="entry name" value="UGGT_TRXL_2"/>
</dbReference>
<evidence type="ECO:0000256" key="5">
    <source>
        <dbReference type="ARBA" id="ARBA00022676"/>
    </source>
</evidence>
<feature type="signal peptide" evidence="13">
    <location>
        <begin position="1"/>
        <end position="20"/>
    </location>
</feature>
<evidence type="ECO:0000313" key="19">
    <source>
        <dbReference type="Proteomes" id="UP000504634"/>
    </source>
</evidence>
<dbReference type="Pfam" id="PF18404">
    <property type="entry name" value="Glyco_transf_24"/>
    <property type="match status" value="1"/>
</dbReference>
<dbReference type="PANTHER" id="PTHR11226">
    <property type="entry name" value="UDP-GLUCOSE GLYCOPROTEIN:GLUCOSYLTRANSFERASE"/>
    <property type="match status" value="1"/>
</dbReference>
<evidence type="ECO:0000259" key="14">
    <source>
        <dbReference type="Pfam" id="PF18400"/>
    </source>
</evidence>
<evidence type="ECO:0000259" key="17">
    <source>
        <dbReference type="Pfam" id="PF18403"/>
    </source>
</evidence>
<dbReference type="InterPro" id="IPR040693">
    <property type="entry name" value="UGGT_TRXL_1"/>
</dbReference>
<dbReference type="Pfam" id="PF18402">
    <property type="entry name" value="Thioredoxin_14"/>
    <property type="match status" value="1"/>
</dbReference>
<evidence type="ECO:0000259" key="15">
    <source>
        <dbReference type="Pfam" id="PF18401"/>
    </source>
</evidence>
<dbReference type="PANTHER" id="PTHR11226:SF0">
    <property type="entry name" value="UDP-GLUCOSE:GLYCOPROTEIN GLUCOSYLTRANSFERASE"/>
    <property type="match status" value="1"/>
</dbReference>
<dbReference type="GO" id="GO:0003980">
    <property type="term" value="F:UDP-glucose:glycoprotein glucosyltransferase activity"/>
    <property type="evidence" value="ECO:0007669"/>
    <property type="project" value="InterPro"/>
</dbReference>
<evidence type="ECO:0000259" key="18">
    <source>
        <dbReference type="Pfam" id="PF18404"/>
    </source>
</evidence>
<evidence type="ECO:0000256" key="3">
    <source>
        <dbReference type="ARBA" id="ARBA00004922"/>
    </source>
</evidence>
<dbReference type="InterPro" id="IPR009448">
    <property type="entry name" value="UDP-g_GGtrans"/>
</dbReference>